<accession>A0ABT5EMY8</accession>
<dbReference type="Proteomes" id="UP001221411">
    <property type="component" value="Unassembled WGS sequence"/>
</dbReference>
<name>A0ABT5EMY8_9BACT</name>
<evidence type="ECO:0000313" key="2">
    <source>
        <dbReference type="Proteomes" id="UP001221411"/>
    </source>
</evidence>
<dbReference type="RefSeq" id="WP_271918555.1">
    <property type="nucleotide sequence ID" value="NZ_JAQNDO010000001.1"/>
</dbReference>
<gene>
    <name evidence="1" type="ORF">POL67_17730</name>
</gene>
<keyword evidence="2" id="KW-1185">Reference proteome</keyword>
<protein>
    <submittedName>
        <fullName evidence="1">Uncharacterized protein</fullName>
    </submittedName>
</protein>
<comment type="caution">
    <text evidence="1">The sequence shown here is derived from an EMBL/GenBank/DDBJ whole genome shotgun (WGS) entry which is preliminary data.</text>
</comment>
<evidence type="ECO:0000313" key="1">
    <source>
        <dbReference type="EMBL" id="MDC0743195.1"/>
    </source>
</evidence>
<reference evidence="1 2" key="1">
    <citation type="submission" date="2022-11" db="EMBL/GenBank/DDBJ databases">
        <title>Minimal conservation of predation-associated metabolite biosynthetic gene clusters underscores biosynthetic potential of Myxococcota including descriptions for ten novel species: Archangium lansinium sp. nov., Myxococcus landrumus sp. nov., Nannocystis bai.</title>
        <authorList>
            <person name="Ahearne A."/>
            <person name="Stevens C."/>
            <person name="Dowd S."/>
        </authorList>
    </citation>
    <scope>NUCLEOTIDE SEQUENCE [LARGE SCALE GENOMIC DNA]</scope>
    <source>
        <strain evidence="1 2">RJM3</strain>
    </source>
</reference>
<sequence length="334" mass="34667">MAAATGDQSAQITVGPGGPLYIRVRNSGGIAVPVGVYVHKPGAPLLTSACAKATLLDTSQEYWVEAMHTGDALPARVVDVLPSPVKGAEVDIAVFQMSKAPTSLPSTVSDQITIWLRAFIPSAIASNPGYVRSVPGHPGQTMIPGPAVDATKRLPTGAAGDCFLTDGRGFSSQASSASKVETEFQVLIDQGRVSIQPSDAGLVHKAGVSTRVSCTTGTTVGDPKPGTFGVRALGVPAVADGKIQIAGQVGIKNPHLPAPWIDYSFDFIYDTQANVLTYSVVAGRFPAFEVYAVRGKNGPPITILQVEPQSTSAWGLIDGGLGLSTDRYTGTKQL</sequence>
<organism evidence="1 2">
    <name type="scientific">Polyangium mundeleinium</name>
    <dbReference type="NCBI Taxonomy" id="2995306"/>
    <lineage>
        <taxon>Bacteria</taxon>
        <taxon>Pseudomonadati</taxon>
        <taxon>Myxococcota</taxon>
        <taxon>Polyangia</taxon>
        <taxon>Polyangiales</taxon>
        <taxon>Polyangiaceae</taxon>
        <taxon>Polyangium</taxon>
    </lineage>
</organism>
<proteinExistence type="predicted"/>
<dbReference type="EMBL" id="JAQNDO010000001">
    <property type="protein sequence ID" value="MDC0743195.1"/>
    <property type="molecule type" value="Genomic_DNA"/>
</dbReference>